<protein>
    <recommendedName>
        <fullName evidence="3">Transcription factor domain-containing protein</fullName>
    </recommendedName>
</protein>
<dbReference type="EMBL" id="KQ965059">
    <property type="protein sequence ID" value="KXN64933.1"/>
    <property type="molecule type" value="Genomic_DNA"/>
</dbReference>
<dbReference type="AlphaFoldDB" id="A0A137NQ99"/>
<accession>A0A137NQ99</accession>
<organism evidence="1 2">
    <name type="scientific">Conidiobolus coronatus (strain ATCC 28846 / CBS 209.66 / NRRL 28638)</name>
    <name type="common">Delacroixia coronata</name>
    <dbReference type="NCBI Taxonomy" id="796925"/>
    <lineage>
        <taxon>Eukaryota</taxon>
        <taxon>Fungi</taxon>
        <taxon>Fungi incertae sedis</taxon>
        <taxon>Zoopagomycota</taxon>
        <taxon>Entomophthoromycotina</taxon>
        <taxon>Entomophthoromycetes</taxon>
        <taxon>Entomophthorales</taxon>
        <taxon>Ancylistaceae</taxon>
        <taxon>Conidiobolus</taxon>
    </lineage>
</organism>
<keyword evidence="2" id="KW-1185">Reference proteome</keyword>
<evidence type="ECO:0000313" key="1">
    <source>
        <dbReference type="EMBL" id="KXN64933.1"/>
    </source>
</evidence>
<sequence>MKFNKTSKVLTDAINSKVLLESKFNSDNLNDKRSLSLIRYTHKADNIYSYEWTNFRNIEQFGSFVINSKKFSILEYILRWDHDLQNIPRIQSFMKAHKNQPKESCYRPNSKSTSVTARPLLLILQEAYWKSLMESYFKYFHPCRPLFNLVNFNPKTASESLLSAIYFAGFIIQPNPPDEIYSYMQSYAICNIKKILFKVSLSNAQALGIYSYAFYLSGNSSLSRVCLAQFGRICHVLGISIDRKKLPILDQYNRKLAFNNVKLYYKWEKLGTPPYGLISQDDEFDLDVYEPAYQLPNSSLNLYNNNYENIAYSIFCCQFAKLSNLCVIINTKCRKYDYIQAKIAIEELNIKTNEIYYNAKSSLENIINLIPDHKINITVYLHLVKCSYIICILCIYSKMLEISNNRNLSIVQAIVDIGIELWDLISNNTYLINVWSWGPYIISFHLIQVYSLCTPNQQRAKDLITIQ</sequence>
<gene>
    <name evidence="1" type="ORF">CONCODRAFT_13672</name>
</gene>
<name>A0A137NQ99_CONC2</name>
<dbReference type="CDD" id="cd12148">
    <property type="entry name" value="fungal_TF_MHR"/>
    <property type="match status" value="1"/>
</dbReference>
<evidence type="ECO:0000313" key="2">
    <source>
        <dbReference type="Proteomes" id="UP000070444"/>
    </source>
</evidence>
<dbReference type="Proteomes" id="UP000070444">
    <property type="component" value="Unassembled WGS sequence"/>
</dbReference>
<proteinExistence type="predicted"/>
<evidence type="ECO:0008006" key="3">
    <source>
        <dbReference type="Google" id="ProtNLM"/>
    </source>
</evidence>
<reference evidence="1 2" key="1">
    <citation type="journal article" date="2015" name="Genome Biol. Evol.">
        <title>Phylogenomic analyses indicate that early fungi evolved digesting cell walls of algal ancestors of land plants.</title>
        <authorList>
            <person name="Chang Y."/>
            <person name="Wang S."/>
            <person name="Sekimoto S."/>
            <person name="Aerts A.L."/>
            <person name="Choi C."/>
            <person name="Clum A."/>
            <person name="LaButti K.M."/>
            <person name="Lindquist E.A."/>
            <person name="Yee Ngan C."/>
            <person name="Ohm R.A."/>
            <person name="Salamov A.A."/>
            <person name="Grigoriev I.V."/>
            <person name="Spatafora J.W."/>
            <person name="Berbee M.L."/>
        </authorList>
    </citation>
    <scope>NUCLEOTIDE SEQUENCE [LARGE SCALE GENOMIC DNA]</scope>
    <source>
        <strain evidence="1 2">NRRL 28638</strain>
    </source>
</reference>